<accession>A0A915N5V2</accession>
<feature type="region of interest" description="Disordered" evidence="1">
    <location>
        <begin position="92"/>
        <end position="116"/>
    </location>
</feature>
<feature type="compositionally biased region" description="Basic and acidic residues" evidence="1">
    <location>
        <begin position="57"/>
        <end position="77"/>
    </location>
</feature>
<evidence type="ECO:0000313" key="2">
    <source>
        <dbReference type="Proteomes" id="UP000887561"/>
    </source>
</evidence>
<feature type="region of interest" description="Disordered" evidence="1">
    <location>
        <begin position="1"/>
        <end position="77"/>
    </location>
</feature>
<dbReference type="Proteomes" id="UP000887561">
    <property type="component" value="Unplaced"/>
</dbReference>
<proteinExistence type="predicted"/>
<dbReference type="AlphaFoldDB" id="A0A915N5V2"/>
<organism evidence="2 3">
    <name type="scientific">Meloidogyne javanica</name>
    <name type="common">Root-knot nematode worm</name>
    <dbReference type="NCBI Taxonomy" id="6303"/>
    <lineage>
        <taxon>Eukaryota</taxon>
        <taxon>Metazoa</taxon>
        <taxon>Ecdysozoa</taxon>
        <taxon>Nematoda</taxon>
        <taxon>Chromadorea</taxon>
        <taxon>Rhabditida</taxon>
        <taxon>Tylenchina</taxon>
        <taxon>Tylenchomorpha</taxon>
        <taxon>Tylenchoidea</taxon>
        <taxon>Meloidogynidae</taxon>
        <taxon>Meloidogyninae</taxon>
        <taxon>Meloidogyne</taxon>
        <taxon>Meloidogyne incognita group</taxon>
    </lineage>
</organism>
<evidence type="ECO:0000256" key="1">
    <source>
        <dbReference type="SAM" id="MobiDB-lite"/>
    </source>
</evidence>
<reference evidence="3" key="1">
    <citation type="submission" date="2022-11" db="UniProtKB">
        <authorList>
            <consortium name="WormBaseParasite"/>
        </authorList>
    </citation>
    <scope>IDENTIFICATION</scope>
</reference>
<evidence type="ECO:0000313" key="3">
    <source>
        <dbReference type="WBParaSite" id="scaffold8613_cov250.g13220"/>
    </source>
</evidence>
<dbReference type="WBParaSite" id="scaffold8613_cov250.g13220">
    <property type="protein sequence ID" value="scaffold8613_cov250.g13220"/>
    <property type="gene ID" value="scaffold8613_cov250.g13220"/>
</dbReference>
<name>A0A915N5V2_MELJA</name>
<sequence length="231" mass="26861">MAQISYSHQSPPKQQRITQLPGENGFHARDGSLIRKKREQWDKEKAEANQNSWFPFGDRRNKKNESNKSFGYKKDMTNDDVKFRNDEQKMPIPLLQTPPYSISSTDSANSSSKDVITTPSNEELFNKQTKNNLNSPNIYWQEELDKQVKEKKMTEMVEAEKRLEEQKIRDQYNQACLDGIQQANKEAEALKRAKLYRHILLDGQADLETSKKVLKIDDDQLVVNVLRQVCI</sequence>
<keyword evidence="2" id="KW-1185">Reference proteome</keyword>
<feature type="compositionally biased region" description="Low complexity" evidence="1">
    <location>
        <begin position="101"/>
        <end position="112"/>
    </location>
</feature>
<feature type="compositionally biased region" description="Polar residues" evidence="1">
    <location>
        <begin position="1"/>
        <end position="18"/>
    </location>
</feature>
<feature type="compositionally biased region" description="Basic and acidic residues" evidence="1">
    <location>
        <begin position="26"/>
        <end position="47"/>
    </location>
</feature>
<protein>
    <submittedName>
        <fullName evidence="3">Uncharacterized protein</fullName>
    </submittedName>
</protein>